<accession>A0A0M9A2L2</accession>
<proteinExistence type="predicted"/>
<dbReference type="OrthoDB" id="10611594at2759"/>
<organism evidence="1 2">
    <name type="scientific">Melipona quadrifasciata</name>
    <dbReference type="NCBI Taxonomy" id="166423"/>
    <lineage>
        <taxon>Eukaryota</taxon>
        <taxon>Metazoa</taxon>
        <taxon>Ecdysozoa</taxon>
        <taxon>Arthropoda</taxon>
        <taxon>Hexapoda</taxon>
        <taxon>Insecta</taxon>
        <taxon>Pterygota</taxon>
        <taxon>Neoptera</taxon>
        <taxon>Endopterygota</taxon>
        <taxon>Hymenoptera</taxon>
        <taxon>Apocrita</taxon>
        <taxon>Aculeata</taxon>
        <taxon>Apoidea</taxon>
        <taxon>Anthophila</taxon>
        <taxon>Apidae</taxon>
        <taxon>Melipona</taxon>
    </lineage>
</organism>
<sequence length="72" mass="8633">MCNPLLKREQNDPFSKHTITDDEIWIVYSNIVEQGKVMLSIWWKWKSIVFFQGIKRLIRILLTTGRIEQCHS</sequence>
<protein>
    <submittedName>
        <fullName evidence="1">Uncharacterized protein</fullName>
    </submittedName>
</protein>
<reference evidence="1 2" key="1">
    <citation type="submission" date="2015-07" db="EMBL/GenBank/DDBJ databases">
        <title>The genome of Melipona quadrifasciata.</title>
        <authorList>
            <person name="Pan H."/>
            <person name="Kapheim K."/>
        </authorList>
    </citation>
    <scope>NUCLEOTIDE SEQUENCE [LARGE SCALE GENOMIC DNA]</scope>
    <source>
        <strain evidence="1">0111107301</strain>
        <tissue evidence="1">Whole body</tissue>
    </source>
</reference>
<dbReference type="Proteomes" id="UP000053105">
    <property type="component" value="Unassembled WGS sequence"/>
</dbReference>
<keyword evidence="2" id="KW-1185">Reference proteome</keyword>
<dbReference type="Gene3D" id="3.30.420.10">
    <property type="entry name" value="Ribonuclease H-like superfamily/Ribonuclease H"/>
    <property type="match status" value="1"/>
</dbReference>
<evidence type="ECO:0000313" key="1">
    <source>
        <dbReference type="EMBL" id="KOX75166.1"/>
    </source>
</evidence>
<name>A0A0M9A2L2_9HYME</name>
<dbReference type="GO" id="GO:0003676">
    <property type="term" value="F:nucleic acid binding"/>
    <property type="evidence" value="ECO:0007669"/>
    <property type="project" value="InterPro"/>
</dbReference>
<dbReference type="AlphaFoldDB" id="A0A0M9A2L2"/>
<gene>
    <name evidence="1" type="ORF">WN51_14313</name>
</gene>
<dbReference type="EMBL" id="KQ435771">
    <property type="protein sequence ID" value="KOX75166.1"/>
    <property type="molecule type" value="Genomic_DNA"/>
</dbReference>
<evidence type="ECO:0000313" key="2">
    <source>
        <dbReference type="Proteomes" id="UP000053105"/>
    </source>
</evidence>
<dbReference type="InterPro" id="IPR036397">
    <property type="entry name" value="RNaseH_sf"/>
</dbReference>